<reference evidence="2" key="1">
    <citation type="submission" date="2018-05" db="EMBL/GenBank/DDBJ databases">
        <authorList>
            <person name="Lanie J.A."/>
            <person name="Ng W.-L."/>
            <person name="Kazmierczak K.M."/>
            <person name="Andrzejewski T.M."/>
            <person name="Davidsen T.M."/>
            <person name="Wayne K.J."/>
            <person name="Tettelin H."/>
            <person name="Glass J.I."/>
            <person name="Rusch D."/>
            <person name="Podicherti R."/>
            <person name="Tsui H.-C.T."/>
            <person name="Winkler M.E."/>
        </authorList>
    </citation>
    <scope>NUCLEOTIDE SEQUENCE</scope>
</reference>
<dbReference type="Gene3D" id="3.40.190.10">
    <property type="entry name" value="Periplasmic binding protein-like II"/>
    <property type="match status" value="1"/>
</dbReference>
<name>A0A382EP80_9ZZZZ</name>
<organism evidence="2">
    <name type="scientific">marine metagenome</name>
    <dbReference type="NCBI Taxonomy" id="408172"/>
    <lineage>
        <taxon>unclassified sequences</taxon>
        <taxon>metagenomes</taxon>
        <taxon>ecological metagenomes</taxon>
    </lineage>
</organism>
<dbReference type="Pfam" id="PF04069">
    <property type="entry name" value="OpuAC"/>
    <property type="match status" value="1"/>
</dbReference>
<dbReference type="AlphaFoldDB" id="A0A382EP80"/>
<dbReference type="SUPFAM" id="SSF53850">
    <property type="entry name" value="Periplasmic binding protein-like II"/>
    <property type="match status" value="1"/>
</dbReference>
<protein>
    <recommendedName>
        <fullName evidence="1">ABC-type glycine betaine transport system substrate-binding domain-containing protein</fullName>
    </recommendedName>
</protein>
<dbReference type="Gene3D" id="3.40.190.100">
    <property type="entry name" value="Glycine betaine-binding periplasmic protein, domain 2"/>
    <property type="match status" value="1"/>
</dbReference>
<evidence type="ECO:0000259" key="1">
    <source>
        <dbReference type="Pfam" id="PF04069"/>
    </source>
</evidence>
<proteinExistence type="predicted"/>
<accession>A0A382EP80</accession>
<dbReference type="GO" id="GO:0022857">
    <property type="term" value="F:transmembrane transporter activity"/>
    <property type="evidence" value="ECO:0007669"/>
    <property type="project" value="InterPro"/>
</dbReference>
<dbReference type="InterPro" id="IPR007210">
    <property type="entry name" value="ABC_Gly_betaine_transp_sub-bd"/>
</dbReference>
<dbReference type="EMBL" id="UINC01045424">
    <property type="protein sequence ID" value="SVB52169.1"/>
    <property type="molecule type" value="Genomic_DNA"/>
</dbReference>
<feature type="domain" description="ABC-type glycine betaine transport system substrate-binding" evidence="1">
    <location>
        <begin position="30"/>
        <end position="303"/>
    </location>
</feature>
<gene>
    <name evidence="2" type="ORF">METZ01_LOCUS205023</name>
</gene>
<dbReference type="CDD" id="cd13643">
    <property type="entry name" value="PBP2_BCP_2"/>
    <property type="match status" value="1"/>
</dbReference>
<dbReference type="GO" id="GO:0043190">
    <property type="term" value="C:ATP-binding cassette (ABC) transporter complex"/>
    <property type="evidence" value="ECO:0007669"/>
    <property type="project" value="InterPro"/>
</dbReference>
<sequence length="318" mass="35208">MKLFKHIALIAALIWTGQVSAAGMGATGEAIKLAMNEWTGQHISTHVAGEILKRMGYSVEYVTAGYYPQMQALEDNTVSATLEIWSSNIGEHYDKALASGNVEEIGDLGLVPIESWYLNNAALEKCPGLPDYKALYNCVEVFANAETFPKGRFVDYPADWGTSNVDRIEAWELEYTSVPAGSEGALIAEIQGAEARNEPLVIMFWEPHWLHAVVDLTNVDLPPYEDGCHDDPAVGVNPNATWDCDWARGYIKKMAWTGLKDKWPAAHELLSAYTLTNDDQIPMMNAIDQEGNKLEDVISAWVDANEAKWKPWVDAATQ</sequence>
<evidence type="ECO:0000313" key="2">
    <source>
        <dbReference type="EMBL" id="SVB52169.1"/>
    </source>
</evidence>